<organism evidence="1">
    <name type="scientific">Hordeum vulgare subsp. vulgare</name>
    <name type="common">Domesticated barley</name>
    <dbReference type="NCBI Taxonomy" id="112509"/>
    <lineage>
        <taxon>Eukaryota</taxon>
        <taxon>Viridiplantae</taxon>
        <taxon>Streptophyta</taxon>
        <taxon>Embryophyta</taxon>
        <taxon>Tracheophyta</taxon>
        <taxon>Spermatophyta</taxon>
        <taxon>Magnoliopsida</taxon>
        <taxon>Liliopsida</taxon>
        <taxon>Poales</taxon>
        <taxon>Poaceae</taxon>
        <taxon>BOP clade</taxon>
        <taxon>Pooideae</taxon>
        <taxon>Triticodae</taxon>
        <taxon>Triticeae</taxon>
        <taxon>Hordeinae</taxon>
        <taxon>Hordeum</taxon>
    </lineage>
</organism>
<name>F2E911_HORVV</name>
<accession>F2E911</accession>
<dbReference type="AlphaFoldDB" id="F2E911"/>
<sequence length="100" mass="11887">MFLDYIWSRAARFNLDMLCSSFVYHCGVRLEIHLLIGSFSNSFFSLVGQLFVSLHYNNLDYCCRLVYISKRRHDSFFPFCYFNTSIVLFLCENCMESNNM</sequence>
<protein>
    <submittedName>
        <fullName evidence="1">Predicted protein</fullName>
    </submittedName>
</protein>
<dbReference type="EMBL" id="AK372636">
    <property type="protein sequence ID" value="BAK03833.1"/>
    <property type="molecule type" value="mRNA"/>
</dbReference>
<reference evidence="1" key="1">
    <citation type="journal article" date="2011" name="Plant Physiol.">
        <title>Comprehensive sequence analysis of 24,783 barley full-length cDNAs derived from 12 clone libraries.</title>
        <authorList>
            <person name="Matsumoto T."/>
            <person name="Tanaka T."/>
            <person name="Sakai H."/>
            <person name="Amano N."/>
            <person name="Kanamori H."/>
            <person name="Kurita K."/>
            <person name="Kikuta A."/>
            <person name="Kamiya K."/>
            <person name="Yamamoto M."/>
            <person name="Ikawa H."/>
            <person name="Fujii N."/>
            <person name="Hori K."/>
            <person name="Itoh T."/>
            <person name="Sato K."/>
        </authorList>
    </citation>
    <scope>NUCLEOTIDE SEQUENCE</scope>
    <source>
        <tissue evidence="1">Seed</tissue>
    </source>
</reference>
<proteinExistence type="evidence at transcript level"/>
<evidence type="ECO:0000313" key="1">
    <source>
        <dbReference type="EMBL" id="BAK03833.1"/>
    </source>
</evidence>